<dbReference type="CDD" id="cd08547">
    <property type="entry name" value="Type_II_cohesin"/>
    <property type="match status" value="1"/>
</dbReference>
<accession>A0A2M7QEL9</accession>
<dbReference type="Proteomes" id="UP000230108">
    <property type="component" value="Unassembled WGS sequence"/>
</dbReference>
<evidence type="ECO:0000313" key="4">
    <source>
        <dbReference type="Proteomes" id="UP000230108"/>
    </source>
</evidence>
<dbReference type="GO" id="GO:0000272">
    <property type="term" value="P:polysaccharide catabolic process"/>
    <property type="evidence" value="ECO:0007669"/>
    <property type="project" value="InterPro"/>
</dbReference>
<dbReference type="AlphaFoldDB" id="A0A2M7QEL9"/>
<protein>
    <recommendedName>
        <fullName evidence="2">Cohesin domain-containing protein</fullName>
    </recommendedName>
</protein>
<dbReference type="Gene3D" id="2.60.40.680">
    <property type="match status" value="1"/>
</dbReference>
<dbReference type="InterPro" id="IPR002102">
    <property type="entry name" value="Cohesin_dom"/>
</dbReference>
<dbReference type="InterPro" id="IPR008965">
    <property type="entry name" value="CBM2/CBM3_carb-bd_dom_sf"/>
</dbReference>
<keyword evidence="1" id="KW-0472">Membrane</keyword>
<dbReference type="SUPFAM" id="SSF49384">
    <property type="entry name" value="Carbohydrate-binding domain"/>
    <property type="match status" value="1"/>
</dbReference>
<feature type="transmembrane region" description="Helical" evidence="1">
    <location>
        <begin position="198"/>
        <end position="218"/>
    </location>
</feature>
<feature type="domain" description="Cohesin" evidence="2">
    <location>
        <begin position="35"/>
        <end position="153"/>
    </location>
</feature>
<evidence type="ECO:0000313" key="3">
    <source>
        <dbReference type="EMBL" id="PIY69313.1"/>
    </source>
</evidence>
<evidence type="ECO:0000256" key="1">
    <source>
        <dbReference type="SAM" id="Phobius"/>
    </source>
</evidence>
<dbReference type="EMBL" id="PFLF01000035">
    <property type="protein sequence ID" value="PIY69313.1"/>
    <property type="molecule type" value="Genomic_DNA"/>
</dbReference>
<gene>
    <name evidence="3" type="ORF">COY90_01260</name>
</gene>
<name>A0A2M7QEL9_9BACT</name>
<sequence length="219" mass="23240">MRTCIRKYFIFLFLLFLSLVSVERVEAASLRFGTTTVSTNANQTFTTDVVVDAGTDQVTSSDIWVVYDPTYLEAQTVTSGTYFPAVTNNITSGKVSITGLIVDPGTYKTGNGVIATITFKGLKNGNTNVTFDCRTDVSNSSKIIKNDINATNIIVCSENGQLAVGIGVAANSSSSGYVPVANPTLPSSLPQTGIAENIVKFAAPGIILLFIGGMLRFIL</sequence>
<dbReference type="GO" id="GO:0030246">
    <property type="term" value="F:carbohydrate binding"/>
    <property type="evidence" value="ECO:0007669"/>
    <property type="project" value="InterPro"/>
</dbReference>
<reference evidence="4" key="1">
    <citation type="submission" date="2017-09" db="EMBL/GenBank/DDBJ databases">
        <title>Depth-based differentiation of microbial function through sediment-hosted aquifers and enrichment of novel symbionts in the deep terrestrial subsurface.</title>
        <authorList>
            <person name="Probst A.J."/>
            <person name="Ladd B."/>
            <person name="Jarett J.K."/>
            <person name="Geller-Mcgrath D.E."/>
            <person name="Sieber C.M.K."/>
            <person name="Emerson J.B."/>
            <person name="Anantharaman K."/>
            <person name="Thomas B.C."/>
            <person name="Malmstrom R."/>
            <person name="Stieglmeier M."/>
            <person name="Klingl A."/>
            <person name="Woyke T."/>
            <person name="Ryan C.M."/>
            <person name="Banfield J.F."/>
        </authorList>
    </citation>
    <scope>NUCLEOTIDE SEQUENCE [LARGE SCALE GENOMIC DNA]</scope>
</reference>
<proteinExistence type="predicted"/>
<keyword evidence="1" id="KW-1133">Transmembrane helix</keyword>
<keyword evidence="1" id="KW-0812">Transmembrane</keyword>
<organism evidence="3 4">
    <name type="scientific">Candidatus Roizmanbacteria bacterium CG_4_10_14_0_8_um_filter_39_9</name>
    <dbReference type="NCBI Taxonomy" id="1974829"/>
    <lineage>
        <taxon>Bacteria</taxon>
        <taxon>Candidatus Roizmaniibacteriota</taxon>
    </lineage>
</organism>
<comment type="caution">
    <text evidence="3">The sequence shown here is derived from an EMBL/GenBank/DDBJ whole genome shotgun (WGS) entry which is preliminary data.</text>
</comment>
<evidence type="ECO:0000259" key="2">
    <source>
        <dbReference type="Pfam" id="PF00963"/>
    </source>
</evidence>
<dbReference type="Pfam" id="PF00963">
    <property type="entry name" value="Cohesin"/>
    <property type="match status" value="1"/>
</dbReference>